<dbReference type="HOGENOM" id="CLU_078991_0_0_9"/>
<evidence type="ECO:0000256" key="3">
    <source>
        <dbReference type="ARBA" id="ARBA00022692"/>
    </source>
</evidence>
<dbReference type="PIRSF" id="PIRSF000170">
    <property type="entry name" value="Succ_dh_cyt_b558"/>
    <property type="match status" value="1"/>
</dbReference>
<evidence type="ECO:0000256" key="4">
    <source>
        <dbReference type="ARBA" id="ARBA00022723"/>
    </source>
</evidence>
<dbReference type="RefSeq" id="WP_003334941.1">
    <property type="nucleotide sequence ID" value="NZ_CP007806.1"/>
</dbReference>
<name>A0A075QYT0_BRELA</name>
<keyword evidence="6 8" id="KW-0408">Iron</keyword>
<protein>
    <submittedName>
        <fullName evidence="10">Succinate dehydrogenase cytochrome b558 subunit SdhC</fullName>
    </submittedName>
</protein>
<dbReference type="eggNOG" id="COG2009">
    <property type="taxonomic scope" value="Bacteria"/>
</dbReference>
<feature type="transmembrane region" description="Helical" evidence="9">
    <location>
        <begin position="12"/>
        <end position="34"/>
    </location>
</feature>
<dbReference type="InterPro" id="IPR011138">
    <property type="entry name" value="Cytochrome_b-558"/>
</dbReference>
<dbReference type="Proteomes" id="UP000005850">
    <property type="component" value="Chromosome"/>
</dbReference>
<keyword evidence="4 8" id="KW-0479">Metal-binding</keyword>
<evidence type="ECO:0000256" key="2">
    <source>
        <dbReference type="ARBA" id="ARBA00022617"/>
    </source>
</evidence>
<feature type="transmembrane region" description="Helical" evidence="9">
    <location>
        <begin position="97"/>
        <end position="115"/>
    </location>
</feature>
<dbReference type="CDD" id="cd03497">
    <property type="entry name" value="SQR_TypeB_1_TM"/>
    <property type="match status" value="1"/>
</dbReference>
<evidence type="ECO:0000256" key="5">
    <source>
        <dbReference type="ARBA" id="ARBA00022989"/>
    </source>
</evidence>
<feature type="transmembrane region" description="Helical" evidence="9">
    <location>
        <begin position="143"/>
        <end position="170"/>
    </location>
</feature>
<evidence type="ECO:0000256" key="9">
    <source>
        <dbReference type="SAM" id="Phobius"/>
    </source>
</evidence>
<keyword evidence="2 8" id="KW-0349">Heme</keyword>
<dbReference type="KEGG" id="blr:BRLA_c011720"/>
<organism evidence="10 11">
    <name type="scientific">Brevibacillus laterosporus LMG 15441</name>
    <dbReference type="NCBI Taxonomy" id="1042163"/>
    <lineage>
        <taxon>Bacteria</taxon>
        <taxon>Bacillati</taxon>
        <taxon>Bacillota</taxon>
        <taxon>Bacilli</taxon>
        <taxon>Bacillales</taxon>
        <taxon>Paenibacillaceae</taxon>
        <taxon>Brevibacillus</taxon>
    </lineage>
</organism>
<comment type="subcellular location">
    <subcellularLocation>
        <location evidence="1">Membrane</location>
    </subcellularLocation>
</comment>
<dbReference type="EMBL" id="CP007806">
    <property type="protein sequence ID" value="AIG25512.1"/>
    <property type="molecule type" value="Genomic_DNA"/>
</dbReference>
<feature type="binding site" description="axial binding residue" evidence="8">
    <location>
        <position position="28"/>
    </location>
    <ligand>
        <name>heme</name>
        <dbReference type="ChEBI" id="CHEBI:30413"/>
    </ligand>
    <ligandPart>
        <name>Fe</name>
        <dbReference type="ChEBI" id="CHEBI:18248"/>
    </ligandPart>
</feature>
<gene>
    <name evidence="10" type="primary">sdhC</name>
    <name evidence="10" type="ORF">BRLA_c011720</name>
</gene>
<feature type="transmembrane region" description="Helical" evidence="9">
    <location>
        <begin position="182"/>
        <end position="202"/>
    </location>
</feature>
<dbReference type="Pfam" id="PF01127">
    <property type="entry name" value="Sdh_cyt"/>
    <property type="match status" value="1"/>
</dbReference>
<feature type="binding site" description="axial binding residue" evidence="8">
    <location>
        <position position="156"/>
    </location>
    <ligand>
        <name>heme</name>
        <dbReference type="ChEBI" id="CHEBI:30413"/>
    </ligand>
    <ligandPart>
        <name>Fe</name>
        <dbReference type="ChEBI" id="CHEBI:18248"/>
    </ligandPart>
</feature>
<evidence type="ECO:0000256" key="6">
    <source>
        <dbReference type="ARBA" id="ARBA00023004"/>
    </source>
</evidence>
<accession>A0A075QYT0</accession>
<proteinExistence type="predicted"/>
<keyword evidence="3 9" id="KW-0812">Transmembrane</keyword>
<keyword evidence="11" id="KW-1185">Reference proteome</keyword>
<evidence type="ECO:0000256" key="1">
    <source>
        <dbReference type="ARBA" id="ARBA00004370"/>
    </source>
</evidence>
<keyword evidence="7 9" id="KW-0472">Membrane</keyword>
<keyword evidence="5 9" id="KW-1133">Transmembrane helix</keyword>
<dbReference type="InterPro" id="IPR016002">
    <property type="entry name" value="Succ_DH_cyt_b558_Firmicute"/>
</dbReference>
<evidence type="ECO:0000313" key="11">
    <source>
        <dbReference type="Proteomes" id="UP000005850"/>
    </source>
</evidence>
<evidence type="ECO:0000256" key="7">
    <source>
        <dbReference type="ARBA" id="ARBA00023136"/>
    </source>
</evidence>
<evidence type="ECO:0000313" key="10">
    <source>
        <dbReference type="EMBL" id="AIG25512.1"/>
    </source>
</evidence>
<feature type="binding site" description="axial binding residue" evidence="8">
    <location>
        <position position="70"/>
    </location>
    <ligand>
        <name>heme</name>
        <dbReference type="ChEBI" id="CHEBI:30413"/>
    </ligand>
    <ligandPart>
        <name>Fe</name>
        <dbReference type="ChEBI" id="CHEBI:18248"/>
    </ligandPart>
</feature>
<dbReference type="GO" id="GO:0016020">
    <property type="term" value="C:membrane"/>
    <property type="evidence" value="ECO:0007669"/>
    <property type="project" value="UniProtKB-SubCell"/>
</dbReference>
<feature type="binding site" description="axial binding residue" evidence="8">
    <location>
        <position position="113"/>
    </location>
    <ligand>
        <name>heme</name>
        <dbReference type="ChEBI" id="CHEBI:30413"/>
    </ligand>
    <ligandPart>
        <name>Fe</name>
        <dbReference type="ChEBI" id="CHEBI:18248"/>
    </ligandPart>
</feature>
<evidence type="ECO:0000256" key="8">
    <source>
        <dbReference type="PIRSR" id="PIRSR000170-1"/>
    </source>
</evidence>
<sequence length="203" mass="23233">MASKKNFALHKLHTLLGLFPIGLFLLFHLTANFQATKGPEAFNEAVGLIEKAPFLLFLEFAFIYLPLLFHAIYGLYLAFQAKPNNGNYSFFRNQMYLWQRITGVFTLIFIAWHVWQTRIVKALGTAEINYDLMHDIFTNPVMIAFYAVGVLSAVFHLCNGVWSFLVHWGITVGPRSQRMATYFTMILFVALSYVGLRAVFAFV</sequence>
<dbReference type="STRING" id="1042163.BRLA_c011720"/>
<feature type="transmembrane region" description="Helical" evidence="9">
    <location>
        <begin position="54"/>
        <end position="76"/>
    </location>
</feature>
<dbReference type="InterPro" id="IPR034804">
    <property type="entry name" value="SQR/QFR_C/D"/>
</dbReference>
<dbReference type="InterPro" id="IPR000701">
    <property type="entry name" value="SuccDH_FuR_B_TM-su"/>
</dbReference>
<dbReference type="AlphaFoldDB" id="A0A075QYT0"/>
<dbReference type="SUPFAM" id="SSF81343">
    <property type="entry name" value="Fumarate reductase respiratory complex transmembrane subunits"/>
    <property type="match status" value="1"/>
</dbReference>
<dbReference type="Gene3D" id="1.20.1300.10">
    <property type="entry name" value="Fumarate reductase/succinate dehydrogenase, transmembrane subunit"/>
    <property type="match status" value="1"/>
</dbReference>
<dbReference type="GO" id="GO:0046872">
    <property type="term" value="F:metal ion binding"/>
    <property type="evidence" value="ECO:0007669"/>
    <property type="project" value="UniProtKB-KW"/>
</dbReference>
<reference evidence="10 11" key="1">
    <citation type="journal article" date="2011" name="J. Bacteriol.">
        <title>Genome sequence of Brevibacillus laterosporus LMG 15441, a pathogen of invertebrates.</title>
        <authorList>
            <person name="Djukic M."/>
            <person name="Poehlein A."/>
            <person name="Thurmer A."/>
            <person name="Daniel R."/>
        </authorList>
    </citation>
    <scope>NUCLEOTIDE SEQUENCE [LARGE SCALE GENOMIC DNA]</scope>
    <source>
        <strain evidence="10 11">LMG 15441</strain>
    </source>
</reference>
<dbReference type="NCBIfam" id="TIGR02046">
    <property type="entry name" value="sdhC_b558_fam"/>
    <property type="match status" value="1"/>
</dbReference>